<sequence length="182" mass="19425">MSNPREALFIVSDLGVERDELLVPTERLAAAGIGVTVASPSGGKIQTYLNDTDRDVVERADAALDNLTLADFDVLVIPGGTLNVDQLRCNRHAVEAVKAFVAASKPIASMCHGPWVLVEANVLPGKTLTSYHTVRTDLINAGGDWIDEPVVVSSTNGWTLITSRQPTDLDAFTAAIIDHLGH</sequence>
<evidence type="ECO:0000256" key="1">
    <source>
        <dbReference type="ARBA" id="ARBA00008542"/>
    </source>
</evidence>
<dbReference type="NCBIfam" id="TIGR01382">
    <property type="entry name" value="PfpI"/>
    <property type="match status" value="1"/>
</dbReference>
<dbReference type="InterPro" id="IPR029062">
    <property type="entry name" value="Class_I_gatase-like"/>
</dbReference>
<dbReference type="Pfam" id="PF01965">
    <property type="entry name" value="DJ-1_PfpI"/>
    <property type="match status" value="1"/>
</dbReference>
<accession>A0A164PKL1</accession>
<dbReference type="PANTHER" id="PTHR42733:SF12">
    <property type="entry name" value="PROTEINASE"/>
    <property type="match status" value="1"/>
</dbReference>
<dbReference type="PROSITE" id="PS51276">
    <property type="entry name" value="PEPTIDASE_C56_PFPI"/>
    <property type="match status" value="1"/>
</dbReference>
<dbReference type="EMBL" id="LWGR01000003">
    <property type="protein sequence ID" value="KZM75693.1"/>
    <property type="molecule type" value="Genomic_DNA"/>
</dbReference>
<gene>
    <name evidence="3" type="ORF">AWN90_20315</name>
</gene>
<dbReference type="Proteomes" id="UP000076512">
    <property type="component" value="Unassembled WGS sequence"/>
</dbReference>
<evidence type="ECO:0000313" key="3">
    <source>
        <dbReference type="EMBL" id="KZM75693.1"/>
    </source>
</evidence>
<dbReference type="AlphaFoldDB" id="A0A164PKL1"/>
<dbReference type="OrthoDB" id="9792284at2"/>
<evidence type="ECO:0000313" key="4">
    <source>
        <dbReference type="Proteomes" id="UP000076512"/>
    </source>
</evidence>
<dbReference type="InterPro" id="IPR002818">
    <property type="entry name" value="DJ-1/PfpI"/>
</dbReference>
<evidence type="ECO:0000259" key="2">
    <source>
        <dbReference type="Pfam" id="PF01965"/>
    </source>
</evidence>
<organism evidence="3 4">
    <name type="scientific">Nocardia terpenica</name>
    <dbReference type="NCBI Taxonomy" id="455432"/>
    <lineage>
        <taxon>Bacteria</taxon>
        <taxon>Bacillati</taxon>
        <taxon>Actinomycetota</taxon>
        <taxon>Actinomycetes</taxon>
        <taxon>Mycobacteriales</taxon>
        <taxon>Nocardiaceae</taxon>
        <taxon>Nocardia</taxon>
    </lineage>
</organism>
<dbReference type="RefSeq" id="WP_067583537.1">
    <property type="nucleotide sequence ID" value="NZ_JABMCZ010000001.1"/>
</dbReference>
<dbReference type="InterPro" id="IPR006286">
    <property type="entry name" value="C56_PfpI-like"/>
</dbReference>
<dbReference type="Gene3D" id="3.40.50.880">
    <property type="match status" value="1"/>
</dbReference>
<reference evidence="3 4" key="1">
    <citation type="submission" date="2016-04" db="EMBL/GenBank/DDBJ databases">
        <authorList>
            <person name="Evans L.H."/>
            <person name="Alamgir A."/>
            <person name="Owens N."/>
            <person name="Weber N.D."/>
            <person name="Virtaneva K."/>
            <person name="Barbian K."/>
            <person name="Babar A."/>
            <person name="Rosenke K."/>
        </authorList>
    </citation>
    <scope>NUCLEOTIDE SEQUENCE [LARGE SCALE GENOMIC DNA]</scope>
    <source>
        <strain evidence="3 4">IFM 0406</strain>
    </source>
</reference>
<dbReference type="SUPFAM" id="SSF52317">
    <property type="entry name" value="Class I glutamine amidotransferase-like"/>
    <property type="match status" value="1"/>
</dbReference>
<dbReference type="STRING" id="455432.AWN90_20315"/>
<feature type="domain" description="DJ-1/PfpI" evidence="2">
    <location>
        <begin position="7"/>
        <end position="178"/>
    </location>
</feature>
<comment type="caution">
    <text evidence="3">The sequence shown here is derived from an EMBL/GenBank/DDBJ whole genome shotgun (WGS) entry which is preliminary data.</text>
</comment>
<protein>
    <submittedName>
        <fullName evidence="3">Protease</fullName>
    </submittedName>
</protein>
<dbReference type="GO" id="GO:0008233">
    <property type="term" value="F:peptidase activity"/>
    <property type="evidence" value="ECO:0007669"/>
    <property type="project" value="UniProtKB-KW"/>
</dbReference>
<dbReference type="GO" id="GO:0006508">
    <property type="term" value="P:proteolysis"/>
    <property type="evidence" value="ECO:0007669"/>
    <property type="project" value="UniProtKB-KW"/>
</dbReference>
<keyword evidence="3" id="KW-0378">Hydrolase</keyword>
<comment type="similarity">
    <text evidence="1">Belongs to the peptidase C56 family.</text>
</comment>
<proteinExistence type="inferred from homology"/>
<keyword evidence="3" id="KW-0645">Protease</keyword>
<dbReference type="PANTHER" id="PTHR42733">
    <property type="entry name" value="DJ-1 PROTEIN"/>
    <property type="match status" value="1"/>
</dbReference>
<dbReference type="CDD" id="cd03134">
    <property type="entry name" value="GATase1_PfpI_like"/>
    <property type="match status" value="1"/>
</dbReference>
<keyword evidence="4" id="KW-1185">Reference proteome</keyword>
<name>A0A164PKL1_9NOCA</name>